<dbReference type="Pfam" id="PF00743">
    <property type="entry name" value="FMO-like"/>
    <property type="match status" value="1"/>
</dbReference>
<proteinExistence type="inferred from homology"/>
<comment type="similarity">
    <text evidence="2">Belongs to the FAD-binding monooxygenase family.</text>
</comment>
<keyword evidence="6 8" id="KW-0503">Monooxygenase</keyword>
<dbReference type="PANTHER" id="PTHR43872:SF1">
    <property type="entry name" value="MONOOXYGENASE, PUTATIVE (AFU_ORTHOLOGUE AFUA_8G02570)-RELATED"/>
    <property type="match status" value="1"/>
</dbReference>
<comment type="caution">
    <text evidence="8">The sequence shown here is derived from an EMBL/GenBank/DDBJ whole genome shotgun (WGS) entry which is preliminary data.</text>
</comment>
<keyword evidence="5 8" id="KW-0560">Oxidoreductase</keyword>
<organism evidence="8 9">
    <name type="scientific">Streptomyces turgidiscabies</name>
    <dbReference type="NCBI Taxonomy" id="85558"/>
    <lineage>
        <taxon>Bacteria</taxon>
        <taxon>Bacillati</taxon>
        <taxon>Actinomycetota</taxon>
        <taxon>Actinomycetes</taxon>
        <taxon>Kitasatosporales</taxon>
        <taxon>Streptomycetaceae</taxon>
        <taxon>Streptomyces</taxon>
    </lineage>
</organism>
<dbReference type="EC" id="1.14.13.-" evidence="8"/>
<evidence type="ECO:0000256" key="6">
    <source>
        <dbReference type="ARBA" id="ARBA00023033"/>
    </source>
</evidence>
<dbReference type="InterPro" id="IPR036188">
    <property type="entry name" value="FAD/NAD-bd_sf"/>
</dbReference>
<accession>A0ABU0RST1</accession>
<sequence>MVEHVDVLVVGAGLSGIGAAGHLRRTCPERTLAILEARDAIGGTWDLFRYPGVRSDSDMHTLGYGMRPWKDPKAIADGASILSYIRETAREYDLLDAIRFRHRVVSADWDEARARWTVQVERGAESAAETVTLTCSFLYLCAGYYRYDEGHSPRFEDAERFEGELVHPQHWPEDLEYAGKRVVVIGSGATAVTLVPAMAERAAHVTMLQRSPAYVMSLPSRDGIANALRRVLPERAALAAIRWKNATLALGFYRFSRKRPERVKAMLRKGVAKQLPEGYDIGTHFTPRYDPWDQRVCYVPDGDLFRAISSGRASVVTDHVESFTPEGIRLQSGAELPADVVVTATGLNLLPLGGIRLSVAGRPVDPAETVAYKGMMLSGVPNFAWTLGYTNSSWTLKADLVAQYVSRLLKHMADRGHAVVRPLAPPAGDPVLPIMDLQSGYVLRGADRMPKRGTRAPWTLEQNYRQDVRLLRRGPVDDGVEFAAASTGAVAANADSNSGSGSGSGSENAEAEARS</sequence>
<feature type="compositionally biased region" description="Low complexity" evidence="7">
    <location>
        <begin position="487"/>
        <end position="499"/>
    </location>
</feature>
<evidence type="ECO:0000256" key="5">
    <source>
        <dbReference type="ARBA" id="ARBA00023002"/>
    </source>
</evidence>
<evidence type="ECO:0000313" key="9">
    <source>
        <dbReference type="Proteomes" id="UP001223072"/>
    </source>
</evidence>
<evidence type="ECO:0000256" key="4">
    <source>
        <dbReference type="ARBA" id="ARBA00022827"/>
    </source>
</evidence>
<dbReference type="Pfam" id="PF13450">
    <property type="entry name" value="NAD_binding_8"/>
    <property type="match status" value="1"/>
</dbReference>
<name>A0ABU0RST1_9ACTN</name>
<protein>
    <submittedName>
        <fullName evidence="8">Monooxygenase</fullName>
        <ecNumber evidence="8">1.14.13.-</ecNumber>
    </submittedName>
</protein>
<dbReference type="EMBL" id="JAUSZS010000005">
    <property type="protein sequence ID" value="MDQ0935051.1"/>
    <property type="molecule type" value="Genomic_DNA"/>
</dbReference>
<dbReference type="InterPro" id="IPR020946">
    <property type="entry name" value="Flavin_mOase-like"/>
</dbReference>
<dbReference type="Proteomes" id="UP001223072">
    <property type="component" value="Unassembled WGS sequence"/>
</dbReference>
<keyword evidence="3" id="KW-0285">Flavoprotein</keyword>
<keyword evidence="9" id="KW-1185">Reference proteome</keyword>
<dbReference type="InterPro" id="IPR051820">
    <property type="entry name" value="FAD-binding_MO"/>
</dbReference>
<dbReference type="Gene3D" id="3.50.50.60">
    <property type="entry name" value="FAD/NAD(P)-binding domain"/>
    <property type="match status" value="3"/>
</dbReference>
<evidence type="ECO:0000256" key="2">
    <source>
        <dbReference type="ARBA" id="ARBA00010139"/>
    </source>
</evidence>
<dbReference type="GO" id="GO:0004497">
    <property type="term" value="F:monooxygenase activity"/>
    <property type="evidence" value="ECO:0007669"/>
    <property type="project" value="UniProtKB-KW"/>
</dbReference>
<evidence type="ECO:0000256" key="1">
    <source>
        <dbReference type="ARBA" id="ARBA00001974"/>
    </source>
</evidence>
<dbReference type="SUPFAM" id="SSF51905">
    <property type="entry name" value="FAD/NAD(P)-binding domain"/>
    <property type="match status" value="1"/>
</dbReference>
<feature type="region of interest" description="Disordered" evidence="7">
    <location>
        <begin position="487"/>
        <end position="515"/>
    </location>
</feature>
<reference evidence="8 9" key="1">
    <citation type="submission" date="2023-07" db="EMBL/GenBank/DDBJ databases">
        <title>Comparative genomics of wheat-associated soil bacteria to identify genetic determinants of phenazine resistance.</title>
        <authorList>
            <person name="Mouncey N."/>
        </authorList>
    </citation>
    <scope>NUCLEOTIDE SEQUENCE [LARGE SCALE GENOMIC DNA]</scope>
    <source>
        <strain evidence="8 9">W2I16</strain>
    </source>
</reference>
<dbReference type="PANTHER" id="PTHR43872">
    <property type="entry name" value="MONOOXYGENASE, PUTATIVE (AFU_ORTHOLOGUE AFUA_8G02570)-RELATED"/>
    <property type="match status" value="1"/>
</dbReference>
<keyword evidence="4" id="KW-0274">FAD</keyword>
<evidence type="ECO:0000313" key="8">
    <source>
        <dbReference type="EMBL" id="MDQ0935051.1"/>
    </source>
</evidence>
<evidence type="ECO:0000256" key="7">
    <source>
        <dbReference type="SAM" id="MobiDB-lite"/>
    </source>
</evidence>
<dbReference type="RefSeq" id="WP_307628672.1">
    <property type="nucleotide sequence ID" value="NZ_JAUSZS010000005.1"/>
</dbReference>
<gene>
    <name evidence="8" type="ORF">QFZ49_005022</name>
</gene>
<evidence type="ECO:0000256" key="3">
    <source>
        <dbReference type="ARBA" id="ARBA00022630"/>
    </source>
</evidence>
<comment type="cofactor">
    <cofactor evidence="1">
        <name>FAD</name>
        <dbReference type="ChEBI" id="CHEBI:57692"/>
    </cofactor>
</comment>